<dbReference type="EMBL" id="CH916370">
    <property type="protein sequence ID" value="EDV99827.1"/>
    <property type="molecule type" value="Genomic_DNA"/>
</dbReference>
<gene>
    <name evidence="1" type="primary">Dgri\GH12192</name>
    <name evidence="1" type="ORF">Dgri_GH12192</name>
</gene>
<dbReference type="HOGENOM" id="CLU_3070868_0_0_1"/>
<name>B4JJS5_DROGR</name>
<evidence type="ECO:0000313" key="2">
    <source>
        <dbReference type="Proteomes" id="UP000001070"/>
    </source>
</evidence>
<dbReference type="InParanoid" id="B4JJS5"/>
<accession>B4JJS5</accession>
<organism evidence="2">
    <name type="scientific">Drosophila grimshawi</name>
    <name type="common">Hawaiian fruit fly</name>
    <name type="synonym">Idiomyia grimshawi</name>
    <dbReference type="NCBI Taxonomy" id="7222"/>
    <lineage>
        <taxon>Eukaryota</taxon>
        <taxon>Metazoa</taxon>
        <taxon>Ecdysozoa</taxon>
        <taxon>Arthropoda</taxon>
        <taxon>Hexapoda</taxon>
        <taxon>Insecta</taxon>
        <taxon>Pterygota</taxon>
        <taxon>Neoptera</taxon>
        <taxon>Endopterygota</taxon>
        <taxon>Diptera</taxon>
        <taxon>Brachycera</taxon>
        <taxon>Muscomorpha</taxon>
        <taxon>Ephydroidea</taxon>
        <taxon>Drosophilidae</taxon>
        <taxon>Drosophila</taxon>
        <taxon>Hawaiian Drosophila</taxon>
    </lineage>
</organism>
<reference evidence="1 2" key="1">
    <citation type="journal article" date="2007" name="Nature">
        <title>Evolution of genes and genomes on the Drosophila phylogeny.</title>
        <authorList>
            <consortium name="Drosophila 12 Genomes Consortium"/>
            <person name="Clark A.G."/>
            <person name="Eisen M.B."/>
            <person name="Smith D.R."/>
            <person name="Bergman C.M."/>
            <person name="Oliver B."/>
            <person name="Markow T.A."/>
            <person name="Kaufman T.C."/>
            <person name="Kellis M."/>
            <person name="Gelbart W."/>
            <person name="Iyer V.N."/>
            <person name="Pollard D.A."/>
            <person name="Sackton T.B."/>
            <person name="Larracuente A.M."/>
            <person name="Singh N.D."/>
            <person name="Abad J.P."/>
            <person name="Abt D.N."/>
            <person name="Adryan B."/>
            <person name="Aguade M."/>
            <person name="Akashi H."/>
            <person name="Anderson W.W."/>
            <person name="Aquadro C.F."/>
            <person name="Ardell D.H."/>
            <person name="Arguello R."/>
            <person name="Artieri C.G."/>
            <person name="Barbash D.A."/>
            <person name="Barker D."/>
            <person name="Barsanti P."/>
            <person name="Batterham P."/>
            <person name="Batzoglou S."/>
            <person name="Begun D."/>
            <person name="Bhutkar A."/>
            <person name="Blanco E."/>
            <person name="Bosak S.A."/>
            <person name="Bradley R.K."/>
            <person name="Brand A.D."/>
            <person name="Brent M.R."/>
            <person name="Brooks A.N."/>
            <person name="Brown R.H."/>
            <person name="Butlin R.K."/>
            <person name="Caggese C."/>
            <person name="Calvi B.R."/>
            <person name="Bernardo de Carvalho A."/>
            <person name="Caspi A."/>
            <person name="Castrezana S."/>
            <person name="Celniker S.E."/>
            <person name="Chang J.L."/>
            <person name="Chapple C."/>
            <person name="Chatterji S."/>
            <person name="Chinwalla A."/>
            <person name="Civetta A."/>
            <person name="Clifton S.W."/>
            <person name="Comeron J.M."/>
            <person name="Costello J.C."/>
            <person name="Coyne J.A."/>
            <person name="Daub J."/>
            <person name="David R.G."/>
            <person name="Delcher A.L."/>
            <person name="Delehaunty K."/>
            <person name="Do C.B."/>
            <person name="Ebling H."/>
            <person name="Edwards K."/>
            <person name="Eickbush T."/>
            <person name="Evans J.D."/>
            <person name="Filipski A."/>
            <person name="Findeiss S."/>
            <person name="Freyhult E."/>
            <person name="Fulton L."/>
            <person name="Fulton R."/>
            <person name="Garcia A.C."/>
            <person name="Gardiner A."/>
            <person name="Garfield D.A."/>
            <person name="Garvin B.E."/>
            <person name="Gibson G."/>
            <person name="Gilbert D."/>
            <person name="Gnerre S."/>
            <person name="Godfrey J."/>
            <person name="Good R."/>
            <person name="Gotea V."/>
            <person name="Gravely B."/>
            <person name="Greenberg A.J."/>
            <person name="Griffiths-Jones S."/>
            <person name="Gross S."/>
            <person name="Guigo R."/>
            <person name="Gustafson E.A."/>
            <person name="Haerty W."/>
            <person name="Hahn M.W."/>
            <person name="Halligan D.L."/>
            <person name="Halpern A.L."/>
            <person name="Halter G.M."/>
            <person name="Han M.V."/>
            <person name="Heger A."/>
            <person name="Hillier L."/>
            <person name="Hinrichs A.S."/>
            <person name="Holmes I."/>
            <person name="Hoskins R.A."/>
            <person name="Hubisz M.J."/>
            <person name="Hultmark D."/>
            <person name="Huntley M.A."/>
            <person name="Jaffe D.B."/>
            <person name="Jagadeeshan S."/>
            <person name="Jeck W.R."/>
            <person name="Johnson J."/>
            <person name="Jones C.D."/>
            <person name="Jordan W.C."/>
            <person name="Karpen G.H."/>
            <person name="Kataoka E."/>
            <person name="Keightley P.D."/>
            <person name="Kheradpour P."/>
            <person name="Kirkness E.F."/>
            <person name="Koerich L.B."/>
            <person name="Kristiansen K."/>
            <person name="Kudrna D."/>
            <person name="Kulathinal R.J."/>
            <person name="Kumar S."/>
            <person name="Kwok R."/>
            <person name="Lander E."/>
            <person name="Langley C.H."/>
            <person name="Lapoint R."/>
            <person name="Lazzaro B.P."/>
            <person name="Lee S.J."/>
            <person name="Levesque L."/>
            <person name="Li R."/>
            <person name="Lin C.F."/>
            <person name="Lin M.F."/>
            <person name="Lindblad-Toh K."/>
            <person name="Llopart A."/>
            <person name="Long M."/>
            <person name="Low L."/>
            <person name="Lozovsky E."/>
            <person name="Lu J."/>
            <person name="Luo M."/>
            <person name="Machado C.A."/>
            <person name="Makalowski W."/>
            <person name="Marzo M."/>
            <person name="Matsuda M."/>
            <person name="Matzkin L."/>
            <person name="McAllister B."/>
            <person name="McBride C.S."/>
            <person name="McKernan B."/>
            <person name="McKernan K."/>
            <person name="Mendez-Lago M."/>
            <person name="Minx P."/>
            <person name="Mollenhauer M.U."/>
            <person name="Montooth K."/>
            <person name="Mount S.M."/>
            <person name="Mu X."/>
            <person name="Myers E."/>
            <person name="Negre B."/>
            <person name="Newfeld S."/>
            <person name="Nielsen R."/>
            <person name="Noor M.A."/>
            <person name="O'Grady P."/>
            <person name="Pachter L."/>
            <person name="Papaceit M."/>
            <person name="Parisi M.J."/>
            <person name="Parisi M."/>
            <person name="Parts L."/>
            <person name="Pedersen J.S."/>
            <person name="Pesole G."/>
            <person name="Phillippy A.M."/>
            <person name="Ponting C.P."/>
            <person name="Pop M."/>
            <person name="Porcelli D."/>
            <person name="Powell J.R."/>
            <person name="Prohaska S."/>
            <person name="Pruitt K."/>
            <person name="Puig M."/>
            <person name="Quesneville H."/>
            <person name="Ram K.R."/>
            <person name="Rand D."/>
            <person name="Rasmussen M.D."/>
            <person name="Reed L.K."/>
            <person name="Reenan R."/>
            <person name="Reily A."/>
            <person name="Remington K.A."/>
            <person name="Rieger T.T."/>
            <person name="Ritchie M.G."/>
            <person name="Robin C."/>
            <person name="Rogers Y.H."/>
            <person name="Rohde C."/>
            <person name="Rozas J."/>
            <person name="Rubenfield M.J."/>
            <person name="Ruiz A."/>
            <person name="Russo S."/>
            <person name="Salzberg S.L."/>
            <person name="Sanchez-Gracia A."/>
            <person name="Saranga D.J."/>
            <person name="Sato H."/>
            <person name="Schaeffer S.W."/>
            <person name="Schatz M.C."/>
            <person name="Schlenke T."/>
            <person name="Schwartz R."/>
            <person name="Segarra C."/>
            <person name="Singh R.S."/>
            <person name="Sirot L."/>
            <person name="Sirota M."/>
            <person name="Sisneros N.B."/>
            <person name="Smith C.D."/>
            <person name="Smith T.F."/>
            <person name="Spieth J."/>
            <person name="Stage D.E."/>
            <person name="Stark A."/>
            <person name="Stephan W."/>
            <person name="Strausberg R.L."/>
            <person name="Strempel S."/>
            <person name="Sturgill D."/>
            <person name="Sutton G."/>
            <person name="Sutton G.G."/>
            <person name="Tao W."/>
            <person name="Teichmann S."/>
            <person name="Tobari Y.N."/>
            <person name="Tomimura Y."/>
            <person name="Tsolas J.M."/>
            <person name="Valente V.L."/>
            <person name="Venter E."/>
            <person name="Venter J.C."/>
            <person name="Vicario S."/>
            <person name="Vieira F.G."/>
            <person name="Vilella A.J."/>
            <person name="Villasante A."/>
            <person name="Walenz B."/>
            <person name="Wang J."/>
            <person name="Wasserman M."/>
            <person name="Watts T."/>
            <person name="Wilson D."/>
            <person name="Wilson R.K."/>
            <person name="Wing R.A."/>
            <person name="Wolfner M.F."/>
            <person name="Wong A."/>
            <person name="Wong G.K."/>
            <person name="Wu C.I."/>
            <person name="Wu G."/>
            <person name="Yamamoto D."/>
            <person name="Yang H.P."/>
            <person name="Yang S.P."/>
            <person name="Yorke J.A."/>
            <person name="Yoshida K."/>
            <person name="Zdobnov E."/>
            <person name="Zhang P."/>
            <person name="Zhang Y."/>
            <person name="Zimin A.V."/>
            <person name="Baldwin J."/>
            <person name="Abdouelleil A."/>
            <person name="Abdulkadir J."/>
            <person name="Abebe A."/>
            <person name="Abera B."/>
            <person name="Abreu J."/>
            <person name="Acer S.C."/>
            <person name="Aftuck L."/>
            <person name="Alexander A."/>
            <person name="An P."/>
            <person name="Anderson E."/>
            <person name="Anderson S."/>
            <person name="Arachi H."/>
            <person name="Azer M."/>
            <person name="Bachantsang P."/>
            <person name="Barry A."/>
            <person name="Bayul T."/>
            <person name="Berlin A."/>
            <person name="Bessette D."/>
            <person name="Bloom T."/>
            <person name="Blye J."/>
            <person name="Boguslavskiy L."/>
            <person name="Bonnet C."/>
            <person name="Boukhgalter B."/>
            <person name="Bourzgui I."/>
            <person name="Brown A."/>
            <person name="Cahill P."/>
            <person name="Channer S."/>
            <person name="Cheshatsang Y."/>
            <person name="Chuda L."/>
            <person name="Citroen M."/>
            <person name="Collymore A."/>
            <person name="Cooke P."/>
            <person name="Costello M."/>
            <person name="D'Aco K."/>
            <person name="Daza R."/>
            <person name="De Haan G."/>
            <person name="DeGray S."/>
            <person name="DeMaso C."/>
            <person name="Dhargay N."/>
            <person name="Dooley K."/>
            <person name="Dooley E."/>
            <person name="Doricent M."/>
            <person name="Dorje P."/>
            <person name="Dorjee K."/>
            <person name="Dupes A."/>
            <person name="Elong R."/>
            <person name="Falk J."/>
            <person name="Farina A."/>
            <person name="Faro S."/>
            <person name="Ferguson D."/>
            <person name="Fisher S."/>
            <person name="Foley C.D."/>
            <person name="Franke A."/>
            <person name="Friedrich D."/>
            <person name="Gadbois L."/>
            <person name="Gearin G."/>
            <person name="Gearin C.R."/>
            <person name="Giannoukos G."/>
            <person name="Goode T."/>
            <person name="Graham J."/>
            <person name="Grandbois E."/>
            <person name="Grewal S."/>
            <person name="Gyaltsen K."/>
            <person name="Hafez N."/>
            <person name="Hagos B."/>
            <person name="Hall J."/>
            <person name="Henson C."/>
            <person name="Hollinger A."/>
            <person name="Honan T."/>
            <person name="Huard M.D."/>
            <person name="Hughes L."/>
            <person name="Hurhula B."/>
            <person name="Husby M.E."/>
            <person name="Kamat A."/>
            <person name="Kanga B."/>
            <person name="Kashin S."/>
            <person name="Khazanovich D."/>
            <person name="Kisner P."/>
            <person name="Lance K."/>
            <person name="Lara M."/>
            <person name="Lee W."/>
            <person name="Lennon N."/>
            <person name="Letendre F."/>
            <person name="LeVine R."/>
            <person name="Lipovsky A."/>
            <person name="Liu X."/>
            <person name="Liu J."/>
            <person name="Liu S."/>
            <person name="Lokyitsang T."/>
            <person name="Lokyitsang Y."/>
            <person name="Lubonja R."/>
            <person name="Lui A."/>
            <person name="MacDonald P."/>
            <person name="Magnisalis V."/>
            <person name="Maru K."/>
            <person name="Matthews C."/>
            <person name="McCusker W."/>
            <person name="McDonough S."/>
            <person name="Mehta T."/>
            <person name="Meldrim J."/>
            <person name="Meneus L."/>
            <person name="Mihai O."/>
            <person name="Mihalev A."/>
            <person name="Mihova T."/>
            <person name="Mittelman R."/>
            <person name="Mlenga V."/>
            <person name="Montmayeur A."/>
            <person name="Mulrain L."/>
            <person name="Navidi A."/>
            <person name="Naylor J."/>
            <person name="Negash T."/>
            <person name="Nguyen T."/>
            <person name="Nguyen N."/>
            <person name="Nicol R."/>
            <person name="Norbu C."/>
            <person name="Norbu N."/>
            <person name="Novod N."/>
            <person name="O'Neill B."/>
            <person name="Osman S."/>
            <person name="Markiewicz E."/>
            <person name="Oyono O.L."/>
            <person name="Patti C."/>
            <person name="Phunkhang P."/>
            <person name="Pierre F."/>
            <person name="Priest M."/>
            <person name="Raghuraman S."/>
            <person name="Rege F."/>
            <person name="Reyes R."/>
            <person name="Rise C."/>
            <person name="Rogov P."/>
            <person name="Ross K."/>
            <person name="Ryan E."/>
            <person name="Settipalli S."/>
            <person name="Shea T."/>
            <person name="Sherpa N."/>
            <person name="Shi L."/>
            <person name="Shih D."/>
            <person name="Sparrow T."/>
            <person name="Spaulding J."/>
            <person name="Stalker J."/>
            <person name="Stange-Thomann N."/>
            <person name="Stavropoulos S."/>
            <person name="Stone C."/>
            <person name="Strader C."/>
            <person name="Tesfaye S."/>
            <person name="Thomson T."/>
            <person name="Thoulutsang Y."/>
            <person name="Thoulutsang D."/>
            <person name="Topham K."/>
            <person name="Topping I."/>
            <person name="Tsamla T."/>
            <person name="Vassiliev H."/>
            <person name="Vo A."/>
            <person name="Wangchuk T."/>
            <person name="Wangdi T."/>
            <person name="Weiand M."/>
            <person name="Wilkinson J."/>
            <person name="Wilson A."/>
            <person name="Yadav S."/>
            <person name="Young G."/>
            <person name="Yu Q."/>
            <person name="Zembek L."/>
            <person name="Zhong D."/>
            <person name="Zimmer A."/>
            <person name="Zwirko Z."/>
            <person name="Jaffe D.B."/>
            <person name="Alvarez P."/>
            <person name="Brockman W."/>
            <person name="Butler J."/>
            <person name="Chin C."/>
            <person name="Gnerre S."/>
            <person name="Grabherr M."/>
            <person name="Kleber M."/>
            <person name="Mauceli E."/>
            <person name="MacCallum I."/>
        </authorList>
    </citation>
    <scope>NUCLEOTIDE SEQUENCE [LARGE SCALE GENOMIC DNA]</scope>
    <source>
        <strain evidence="2">Tucson 15287-2541.00</strain>
    </source>
</reference>
<dbReference type="AlphaFoldDB" id="B4JJS5"/>
<proteinExistence type="predicted"/>
<protein>
    <submittedName>
        <fullName evidence="1">GH12192</fullName>
    </submittedName>
</protein>
<keyword evidence="2" id="KW-1185">Reference proteome</keyword>
<dbReference type="Proteomes" id="UP000001070">
    <property type="component" value="Unassembled WGS sequence"/>
</dbReference>
<dbReference type="OrthoDB" id="8062432at2759"/>
<sequence length="53" mass="6186">MKVCLLLQTCFEWELMQMDDSNSHLMKELSFRGVVNLINVLKMMPELDQIVNG</sequence>
<evidence type="ECO:0000313" key="1">
    <source>
        <dbReference type="EMBL" id="EDV99827.1"/>
    </source>
</evidence>